<evidence type="ECO:0000256" key="1">
    <source>
        <dbReference type="SAM" id="MobiDB-lite"/>
    </source>
</evidence>
<organism evidence="2 3">
    <name type="scientific">Chromobacterium amazonense</name>
    <dbReference type="NCBI Taxonomy" id="1382803"/>
    <lineage>
        <taxon>Bacteria</taxon>
        <taxon>Pseudomonadati</taxon>
        <taxon>Pseudomonadota</taxon>
        <taxon>Betaproteobacteria</taxon>
        <taxon>Neisseriales</taxon>
        <taxon>Chromobacteriaceae</taxon>
        <taxon>Chromobacterium</taxon>
    </lineage>
</organism>
<dbReference type="AlphaFoldDB" id="A0A2S9X321"/>
<sequence>MVIPRRAWPAALLLSAATVGGAAWWLWPAEAPAPAPAVAKPPAALPTQPIVHLPTPVTPWKPPSRPALPPVKKGGDSWRPEAAPVLTKVEVQRGAPDMPDAQPLPRPPDP</sequence>
<feature type="compositionally biased region" description="Pro residues" evidence="1">
    <location>
        <begin position="56"/>
        <end position="69"/>
    </location>
</feature>
<protein>
    <submittedName>
        <fullName evidence="2">Uncharacterized protein</fullName>
    </submittedName>
</protein>
<reference evidence="2 3" key="1">
    <citation type="submission" date="2017-01" db="EMBL/GenBank/DDBJ databases">
        <title>New insights into the genetic diversity of Chromobacterium isolated from tropical freshwater lake.</title>
        <authorList>
            <person name="Santos A.B."/>
            <person name="Nascimento A.M."/>
            <person name="Da Silva P.C."/>
        </authorList>
    </citation>
    <scope>NUCLEOTIDE SEQUENCE [LARGE SCALE GENOMIC DNA]</scope>
    <source>
        <strain evidence="2 3">56AF</strain>
    </source>
</reference>
<dbReference type="EMBL" id="MTBD01000028">
    <property type="protein sequence ID" value="PRP70075.1"/>
    <property type="molecule type" value="Genomic_DNA"/>
</dbReference>
<evidence type="ECO:0000313" key="2">
    <source>
        <dbReference type="EMBL" id="PRP70075.1"/>
    </source>
</evidence>
<evidence type="ECO:0000313" key="3">
    <source>
        <dbReference type="Proteomes" id="UP000239469"/>
    </source>
</evidence>
<accession>A0A2S9X321</accession>
<gene>
    <name evidence="2" type="ORF">BUE93_15530</name>
</gene>
<proteinExistence type="predicted"/>
<feature type="region of interest" description="Disordered" evidence="1">
    <location>
        <begin position="54"/>
        <end position="110"/>
    </location>
</feature>
<comment type="caution">
    <text evidence="2">The sequence shown here is derived from an EMBL/GenBank/DDBJ whole genome shotgun (WGS) entry which is preliminary data.</text>
</comment>
<dbReference type="Proteomes" id="UP000239469">
    <property type="component" value="Unassembled WGS sequence"/>
</dbReference>
<name>A0A2S9X321_9NEIS</name>